<evidence type="ECO:0000256" key="2">
    <source>
        <dbReference type="ARBA" id="ARBA00022490"/>
    </source>
</evidence>
<dbReference type="Gene3D" id="2.40.50.140">
    <property type="entry name" value="Nucleic acid-binding proteins"/>
    <property type="match status" value="1"/>
</dbReference>
<dbReference type="PIRSF" id="PIRSF002599">
    <property type="entry name" value="Cold_shock_A"/>
    <property type="match status" value="1"/>
</dbReference>
<dbReference type="GO" id="GO:0005737">
    <property type="term" value="C:cytoplasm"/>
    <property type="evidence" value="ECO:0007669"/>
    <property type="project" value="UniProtKB-SubCell"/>
</dbReference>
<comment type="subcellular location">
    <subcellularLocation>
        <location evidence="1">Cytoplasm</location>
    </subcellularLocation>
</comment>
<organism evidence="4 5">
    <name type="scientific">bacterium (Candidatus Gribaldobacteria) CG23_combo_of_CG06-09_8_20_14_all_37_87_8</name>
    <dbReference type="NCBI Taxonomy" id="2014278"/>
    <lineage>
        <taxon>Bacteria</taxon>
        <taxon>Candidatus Gribaldobacteria</taxon>
    </lineage>
</organism>
<dbReference type="InterPro" id="IPR002059">
    <property type="entry name" value="CSP_DNA-bd"/>
</dbReference>
<evidence type="ECO:0000256" key="1">
    <source>
        <dbReference type="ARBA" id="ARBA00004496"/>
    </source>
</evidence>
<keyword evidence="2" id="KW-0963">Cytoplasm</keyword>
<gene>
    <name evidence="4" type="ORF">COX24_00110</name>
</gene>
<dbReference type="GO" id="GO:0003676">
    <property type="term" value="F:nucleic acid binding"/>
    <property type="evidence" value="ECO:0007669"/>
    <property type="project" value="InterPro"/>
</dbReference>
<feature type="domain" description="CSD" evidence="3">
    <location>
        <begin position="1"/>
        <end position="68"/>
    </location>
</feature>
<dbReference type="SUPFAM" id="SSF50249">
    <property type="entry name" value="Nucleic acid-binding proteins"/>
    <property type="match status" value="1"/>
</dbReference>
<evidence type="ECO:0000313" key="5">
    <source>
        <dbReference type="Proteomes" id="UP000230447"/>
    </source>
</evidence>
<dbReference type="SMART" id="SM00357">
    <property type="entry name" value="CSP"/>
    <property type="match status" value="1"/>
</dbReference>
<evidence type="ECO:0000259" key="3">
    <source>
        <dbReference type="PROSITE" id="PS51857"/>
    </source>
</evidence>
<dbReference type="EMBL" id="PCSB01000003">
    <property type="protein sequence ID" value="PIP32084.1"/>
    <property type="molecule type" value="Genomic_DNA"/>
</dbReference>
<dbReference type="CDD" id="cd04458">
    <property type="entry name" value="CSP_CDS"/>
    <property type="match status" value="1"/>
</dbReference>
<dbReference type="Pfam" id="PF00313">
    <property type="entry name" value="CSD"/>
    <property type="match status" value="1"/>
</dbReference>
<name>A0A2G9ZFZ7_9BACT</name>
<reference evidence="4 5" key="1">
    <citation type="submission" date="2017-09" db="EMBL/GenBank/DDBJ databases">
        <title>Depth-based differentiation of microbial function through sediment-hosted aquifers and enrichment of novel symbionts in the deep terrestrial subsurface.</title>
        <authorList>
            <person name="Probst A.J."/>
            <person name="Ladd B."/>
            <person name="Jarett J.K."/>
            <person name="Geller-Mcgrath D.E."/>
            <person name="Sieber C.M."/>
            <person name="Emerson J.B."/>
            <person name="Anantharaman K."/>
            <person name="Thomas B.C."/>
            <person name="Malmstrom R."/>
            <person name="Stieglmeier M."/>
            <person name="Klingl A."/>
            <person name="Woyke T."/>
            <person name="Ryan C.M."/>
            <person name="Banfield J.F."/>
        </authorList>
    </citation>
    <scope>NUCLEOTIDE SEQUENCE [LARGE SCALE GENOMIC DNA]</scope>
    <source>
        <strain evidence="4">CG23_combo_of_CG06-09_8_20_14_all_37_87_8</strain>
    </source>
</reference>
<dbReference type="PROSITE" id="PS51857">
    <property type="entry name" value="CSD_2"/>
    <property type="match status" value="1"/>
</dbReference>
<protein>
    <submittedName>
        <fullName evidence="4">Cold-shock protein</fullName>
    </submittedName>
</protein>
<proteinExistence type="predicted"/>
<dbReference type="InterPro" id="IPR011129">
    <property type="entry name" value="CSD"/>
</dbReference>
<dbReference type="AlphaFoldDB" id="A0A2G9ZFZ7"/>
<evidence type="ECO:0000313" key="4">
    <source>
        <dbReference type="EMBL" id="PIP32084.1"/>
    </source>
</evidence>
<accession>A0A2G9ZFZ7</accession>
<dbReference type="Proteomes" id="UP000230447">
    <property type="component" value="Unassembled WGS sequence"/>
</dbReference>
<dbReference type="InterPro" id="IPR012340">
    <property type="entry name" value="NA-bd_OB-fold"/>
</dbReference>
<comment type="caution">
    <text evidence="4">The sequence shown here is derived from an EMBL/GenBank/DDBJ whole genome shotgun (WGS) entry which is preliminary data.</text>
</comment>
<dbReference type="InterPro" id="IPR012156">
    <property type="entry name" value="Cold_shock_CspA"/>
</dbReference>
<sequence>MMQGTIKTLTEKGFGFITVDGAEEGAKDLFFHSNALVGVAYEDLQVGDKVTFEKEDSPKGPNATNVERV</sequence>